<evidence type="ECO:0000259" key="2">
    <source>
        <dbReference type="PROSITE" id="PS51186"/>
    </source>
</evidence>
<name>A0A4S8P5C3_9HYPH</name>
<dbReference type="Pfam" id="PF00583">
    <property type="entry name" value="Acetyltransf_1"/>
    <property type="match status" value="1"/>
</dbReference>
<reference evidence="3 4" key="1">
    <citation type="submission" date="2019-04" db="EMBL/GenBank/DDBJ databases">
        <title>Genome sequence of strain shin9-1.</title>
        <authorList>
            <person name="Gao J."/>
            <person name="Sun J."/>
        </authorList>
    </citation>
    <scope>NUCLEOTIDE SEQUENCE [LARGE SCALE GENOMIC DNA]</scope>
    <source>
        <strain evidence="4">shin9-1</strain>
    </source>
</reference>
<dbReference type="AlphaFoldDB" id="A0A4S8P5C3"/>
<protein>
    <submittedName>
        <fullName evidence="3">GNAT family N-acetyltransferase</fullName>
    </submittedName>
</protein>
<dbReference type="InterPro" id="IPR000182">
    <property type="entry name" value="GNAT_dom"/>
</dbReference>
<evidence type="ECO:0000313" key="4">
    <source>
        <dbReference type="Proteomes" id="UP000308828"/>
    </source>
</evidence>
<organism evidence="3 4">
    <name type="scientific">Peteryoungia ipomoeae</name>
    <dbReference type="NCBI Taxonomy" id="1210932"/>
    <lineage>
        <taxon>Bacteria</taxon>
        <taxon>Pseudomonadati</taxon>
        <taxon>Pseudomonadota</taxon>
        <taxon>Alphaproteobacteria</taxon>
        <taxon>Hyphomicrobiales</taxon>
        <taxon>Rhizobiaceae</taxon>
        <taxon>Peteryoungia</taxon>
    </lineage>
</organism>
<evidence type="ECO:0000256" key="1">
    <source>
        <dbReference type="SAM" id="MobiDB-lite"/>
    </source>
</evidence>
<sequence length="174" mass="19471">MLRPDFRWGSKMHRRPMMTRGEKDRPSLEELLALDAVCLREADGAPLDLCAHRQKLMQTLPRSQGVWLRQRGALIAYAYLWPLEEEGDWFVGGLALHPGHRRATVVADLARTVFSLLESLGAVTLKSHVLRTNAASLALHRRLGFEIQQENEVAVAFMASVAKIGGRLPVGIIR</sequence>
<dbReference type="EMBL" id="STGV01000003">
    <property type="protein sequence ID" value="THV22909.1"/>
    <property type="molecule type" value="Genomic_DNA"/>
</dbReference>
<dbReference type="RefSeq" id="WP_136598352.1">
    <property type="nucleotide sequence ID" value="NZ_STGV01000003.1"/>
</dbReference>
<dbReference type="GO" id="GO:0016747">
    <property type="term" value="F:acyltransferase activity, transferring groups other than amino-acyl groups"/>
    <property type="evidence" value="ECO:0007669"/>
    <property type="project" value="InterPro"/>
</dbReference>
<comment type="caution">
    <text evidence="3">The sequence shown here is derived from an EMBL/GenBank/DDBJ whole genome shotgun (WGS) entry which is preliminary data.</text>
</comment>
<dbReference type="PROSITE" id="PS51186">
    <property type="entry name" value="GNAT"/>
    <property type="match status" value="1"/>
</dbReference>
<gene>
    <name evidence="3" type="ORF">FAA97_09710</name>
</gene>
<feature type="region of interest" description="Disordered" evidence="1">
    <location>
        <begin position="1"/>
        <end position="24"/>
    </location>
</feature>
<evidence type="ECO:0000313" key="3">
    <source>
        <dbReference type="EMBL" id="THV22909.1"/>
    </source>
</evidence>
<accession>A0A4S8P5C3</accession>
<dbReference type="Gene3D" id="3.40.630.30">
    <property type="match status" value="1"/>
</dbReference>
<keyword evidence="4" id="KW-1185">Reference proteome</keyword>
<dbReference type="SUPFAM" id="SSF55729">
    <property type="entry name" value="Acyl-CoA N-acyltransferases (Nat)"/>
    <property type="match status" value="1"/>
</dbReference>
<dbReference type="InterPro" id="IPR016181">
    <property type="entry name" value="Acyl_CoA_acyltransferase"/>
</dbReference>
<dbReference type="OrthoDB" id="9804442at2"/>
<feature type="domain" description="N-acetyltransferase" evidence="2">
    <location>
        <begin position="17"/>
        <end position="163"/>
    </location>
</feature>
<dbReference type="Proteomes" id="UP000308828">
    <property type="component" value="Unassembled WGS sequence"/>
</dbReference>
<proteinExistence type="predicted"/>
<keyword evidence="3" id="KW-0808">Transferase</keyword>